<protein>
    <submittedName>
        <fullName evidence="1">Uncharacterized protein</fullName>
    </submittedName>
</protein>
<dbReference type="STRING" id="342108.amb1715"/>
<keyword evidence="2" id="KW-1185">Reference proteome</keyword>
<evidence type="ECO:0000313" key="1">
    <source>
        <dbReference type="EMBL" id="BAE50519.1"/>
    </source>
</evidence>
<dbReference type="EMBL" id="AP007255">
    <property type="protein sequence ID" value="BAE50519.1"/>
    <property type="molecule type" value="Genomic_DNA"/>
</dbReference>
<reference evidence="1 2" key="1">
    <citation type="journal article" date="2005" name="DNA Res.">
        <title>Complete genome sequence of the facultative anaerobic magnetotactic bacterium Magnetospirillum sp. strain AMB-1.</title>
        <authorList>
            <person name="Matsunaga T."/>
            <person name="Okamura Y."/>
            <person name="Fukuda Y."/>
            <person name="Wahyudi A.T."/>
            <person name="Murase Y."/>
            <person name="Takeyama H."/>
        </authorList>
    </citation>
    <scope>NUCLEOTIDE SEQUENCE [LARGE SCALE GENOMIC DNA]</scope>
    <source>
        <strain evidence="2">ATCC 700264 / AMB-1</strain>
    </source>
</reference>
<organism evidence="1 2">
    <name type="scientific">Paramagnetospirillum magneticum (strain ATCC 700264 / AMB-1)</name>
    <name type="common">Magnetospirillum magneticum</name>
    <dbReference type="NCBI Taxonomy" id="342108"/>
    <lineage>
        <taxon>Bacteria</taxon>
        <taxon>Pseudomonadati</taxon>
        <taxon>Pseudomonadota</taxon>
        <taxon>Alphaproteobacteria</taxon>
        <taxon>Rhodospirillales</taxon>
        <taxon>Magnetospirillaceae</taxon>
        <taxon>Paramagnetospirillum</taxon>
    </lineage>
</organism>
<sequence length="63" mass="6940">METEHQSPCNRMRILRGLDGRALLTSALAVELAARMVVCEEGECDQRPSCFALAHRVLCAGPR</sequence>
<proteinExistence type="predicted"/>
<dbReference type="HOGENOM" id="CLU_2880564_0_0_5"/>
<dbReference type="AlphaFoldDB" id="Q2W6K6"/>
<name>Q2W6K6_PARM1</name>
<dbReference type="OrthoDB" id="9853706at2"/>
<gene>
    <name evidence="1" type="ordered locus">amb1715</name>
</gene>
<dbReference type="KEGG" id="mag:amb1715"/>
<dbReference type="RefSeq" id="WP_011384123.1">
    <property type="nucleotide sequence ID" value="NC_007626.1"/>
</dbReference>
<dbReference type="Proteomes" id="UP000007058">
    <property type="component" value="Chromosome"/>
</dbReference>
<accession>Q2W6K6</accession>
<evidence type="ECO:0000313" key="2">
    <source>
        <dbReference type="Proteomes" id="UP000007058"/>
    </source>
</evidence>